<reference evidence="3" key="1">
    <citation type="journal article" date="2019" name="Int. J. Syst. Evol. Microbiol.">
        <title>The Global Catalogue of Microorganisms (GCM) 10K type strain sequencing project: providing services to taxonomists for standard genome sequencing and annotation.</title>
        <authorList>
            <consortium name="The Broad Institute Genomics Platform"/>
            <consortium name="The Broad Institute Genome Sequencing Center for Infectious Disease"/>
            <person name="Wu L."/>
            <person name="Ma J."/>
        </authorList>
    </citation>
    <scope>NUCLEOTIDE SEQUENCE [LARGE SCALE GENOMIC DNA]</scope>
    <source>
        <strain evidence="3">KLKA75</strain>
    </source>
</reference>
<comment type="caution">
    <text evidence="2">The sequence shown here is derived from an EMBL/GenBank/DDBJ whole genome shotgun (WGS) entry which is preliminary data.</text>
</comment>
<feature type="transmembrane region" description="Helical" evidence="1">
    <location>
        <begin position="103"/>
        <end position="125"/>
    </location>
</feature>
<proteinExistence type="predicted"/>
<name>A0ABV9TU13_9ACTN</name>
<dbReference type="RefSeq" id="WP_378253488.1">
    <property type="nucleotide sequence ID" value="NZ_JBHSIT010000002.1"/>
</dbReference>
<accession>A0ABV9TU13</accession>
<evidence type="ECO:0000256" key="1">
    <source>
        <dbReference type="SAM" id="Phobius"/>
    </source>
</evidence>
<organism evidence="2 3">
    <name type="scientific">Actinomadura gamaensis</name>
    <dbReference type="NCBI Taxonomy" id="1763541"/>
    <lineage>
        <taxon>Bacteria</taxon>
        <taxon>Bacillati</taxon>
        <taxon>Actinomycetota</taxon>
        <taxon>Actinomycetes</taxon>
        <taxon>Streptosporangiales</taxon>
        <taxon>Thermomonosporaceae</taxon>
        <taxon>Actinomadura</taxon>
    </lineage>
</organism>
<evidence type="ECO:0008006" key="4">
    <source>
        <dbReference type="Google" id="ProtNLM"/>
    </source>
</evidence>
<evidence type="ECO:0000313" key="3">
    <source>
        <dbReference type="Proteomes" id="UP001595872"/>
    </source>
</evidence>
<evidence type="ECO:0000313" key="2">
    <source>
        <dbReference type="EMBL" id="MFC4907606.1"/>
    </source>
</evidence>
<sequence>MFRTSQLNRNTLAMFAGLLVGIVGLVVQWIADPAKFSEAVPPLGKAFPPGIAFIVGAALLTLLTARWWWHAVFGAFIGFWIVGVGTIAGQLTPNLTSHNAGTVAGNAIMAVGLASAVVTGVLSMVTARRARRTVRTAPAPARQRQNG</sequence>
<keyword evidence="1" id="KW-1133">Transmembrane helix</keyword>
<keyword evidence="1" id="KW-0472">Membrane</keyword>
<feature type="transmembrane region" description="Helical" evidence="1">
    <location>
        <begin position="12"/>
        <end position="31"/>
    </location>
</feature>
<dbReference type="Proteomes" id="UP001595872">
    <property type="component" value="Unassembled WGS sequence"/>
</dbReference>
<keyword evidence="3" id="KW-1185">Reference proteome</keyword>
<dbReference type="EMBL" id="JBHSIT010000002">
    <property type="protein sequence ID" value="MFC4907606.1"/>
    <property type="molecule type" value="Genomic_DNA"/>
</dbReference>
<keyword evidence="1" id="KW-0812">Transmembrane</keyword>
<protein>
    <recommendedName>
        <fullName evidence="4">Integral membrane protein</fullName>
    </recommendedName>
</protein>
<gene>
    <name evidence="2" type="ORF">ACFPCY_09765</name>
</gene>
<feature type="transmembrane region" description="Helical" evidence="1">
    <location>
        <begin position="72"/>
        <end position="91"/>
    </location>
</feature>
<feature type="transmembrane region" description="Helical" evidence="1">
    <location>
        <begin position="46"/>
        <end position="65"/>
    </location>
</feature>